<sequence>MGKDGKNAARVTATLTRQQHVTLEQMAKKNGVSVAWLVRKSVEMLIEQAQGGPLLPLEFRS</sequence>
<accession>A0A841K163</accession>
<protein>
    <recommendedName>
        <fullName evidence="1">Ribbon-helix-helix protein CopG domain-containing protein</fullName>
    </recommendedName>
</protein>
<dbReference type="AlphaFoldDB" id="A0A841K163"/>
<gene>
    <name evidence="2" type="ORF">HNQ77_004706</name>
</gene>
<dbReference type="InterPro" id="IPR002145">
    <property type="entry name" value="CopG"/>
</dbReference>
<evidence type="ECO:0000313" key="3">
    <source>
        <dbReference type="Proteomes" id="UP000538666"/>
    </source>
</evidence>
<reference evidence="2 3" key="1">
    <citation type="submission" date="2020-08" db="EMBL/GenBank/DDBJ databases">
        <title>Genomic Encyclopedia of Type Strains, Phase IV (KMG-IV): sequencing the most valuable type-strain genomes for metagenomic binning, comparative biology and taxonomic classification.</title>
        <authorList>
            <person name="Goeker M."/>
        </authorList>
    </citation>
    <scope>NUCLEOTIDE SEQUENCE [LARGE SCALE GENOMIC DNA]</scope>
    <source>
        <strain evidence="2 3">DSM 103733</strain>
    </source>
</reference>
<evidence type="ECO:0000313" key="2">
    <source>
        <dbReference type="EMBL" id="MBB6146725.1"/>
    </source>
</evidence>
<organism evidence="2 3">
    <name type="scientific">Silvibacterium bohemicum</name>
    <dbReference type="NCBI Taxonomy" id="1577686"/>
    <lineage>
        <taxon>Bacteria</taxon>
        <taxon>Pseudomonadati</taxon>
        <taxon>Acidobacteriota</taxon>
        <taxon>Terriglobia</taxon>
        <taxon>Terriglobales</taxon>
        <taxon>Acidobacteriaceae</taxon>
        <taxon>Silvibacterium</taxon>
    </lineage>
</organism>
<dbReference type="OrthoDB" id="7596633at2"/>
<dbReference type="GO" id="GO:0006355">
    <property type="term" value="P:regulation of DNA-templated transcription"/>
    <property type="evidence" value="ECO:0007669"/>
    <property type="project" value="InterPro"/>
</dbReference>
<evidence type="ECO:0000259" key="1">
    <source>
        <dbReference type="Pfam" id="PF01402"/>
    </source>
</evidence>
<comment type="caution">
    <text evidence="2">The sequence shown here is derived from an EMBL/GenBank/DDBJ whole genome shotgun (WGS) entry which is preliminary data.</text>
</comment>
<feature type="domain" description="Ribbon-helix-helix protein CopG" evidence="1">
    <location>
        <begin position="10"/>
        <end position="48"/>
    </location>
</feature>
<dbReference type="Pfam" id="PF01402">
    <property type="entry name" value="RHH_1"/>
    <property type="match status" value="1"/>
</dbReference>
<dbReference type="EMBL" id="JACHEK010000011">
    <property type="protein sequence ID" value="MBB6146725.1"/>
    <property type="molecule type" value="Genomic_DNA"/>
</dbReference>
<keyword evidence="3" id="KW-1185">Reference proteome</keyword>
<name>A0A841K163_9BACT</name>
<proteinExistence type="predicted"/>
<dbReference type="Proteomes" id="UP000538666">
    <property type="component" value="Unassembled WGS sequence"/>
</dbReference>